<dbReference type="InterPro" id="IPR026044">
    <property type="entry name" value="MltA"/>
</dbReference>
<dbReference type="Gene3D" id="2.40.40.10">
    <property type="entry name" value="RlpA-like domain"/>
    <property type="match status" value="1"/>
</dbReference>
<evidence type="ECO:0000256" key="1">
    <source>
        <dbReference type="ARBA" id="ARBA00001420"/>
    </source>
</evidence>
<dbReference type="GO" id="GO:0019867">
    <property type="term" value="C:outer membrane"/>
    <property type="evidence" value="ECO:0007669"/>
    <property type="project" value="InterPro"/>
</dbReference>
<proteinExistence type="predicted"/>
<dbReference type="GO" id="GO:0008933">
    <property type="term" value="F:peptidoglycan lytic transglycosylase activity"/>
    <property type="evidence" value="ECO:0007669"/>
    <property type="project" value="TreeGrafter"/>
</dbReference>
<dbReference type="GO" id="GO:0071555">
    <property type="term" value="P:cell wall organization"/>
    <property type="evidence" value="ECO:0007669"/>
    <property type="project" value="UniProtKB-KW"/>
</dbReference>
<dbReference type="InterPro" id="IPR010611">
    <property type="entry name" value="3D_dom"/>
</dbReference>
<reference evidence="8" key="1">
    <citation type="submission" date="2000-08" db="EMBL/GenBank/DDBJ databases">
        <title>Zymomonas mobilis ZM4 fosmid clone 43E12 complete sequence.</title>
        <authorList>
            <person name="Shin I.S."/>
            <person name="Kang H.S."/>
        </authorList>
    </citation>
    <scope>NUCLEOTIDE SEQUENCE</scope>
    <source>
        <strain evidence="8">ZM4</strain>
    </source>
</reference>
<dbReference type="Pfam" id="PF06725">
    <property type="entry name" value="3D"/>
    <property type="match status" value="1"/>
</dbReference>
<evidence type="ECO:0000256" key="3">
    <source>
        <dbReference type="ARBA" id="ARBA00023239"/>
    </source>
</evidence>
<evidence type="ECO:0000256" key="5">
    <source>
        <dbReference type="ARBA" id="ARBA00030918"/>
    </source>
</evidence>
<dbReference type="PIRSF" id="PIRSF019422">
    <property type="entry name" value="MltA"/>
    <property type="match status" value="1"/>
</dbReference>
<dbReference type="PANTHER" id="PTHR30124:SF0">
    <property type="entry name" value="MEMBRANE-BOUND LYTIC MUREIN TRANSGLYCOSYLASE A"/>
    <property type="match status" value="1"/>
</dbReference>
<dbReference type="SMART" id="SM00925">
    <property type="entry name" value="MltA"/>
    <property type="match status" value="1"/>
</dbReference>
<dbReference type="InterPro" id="IPR036908">
    <property type="entry name" value="RlpA-like_sf"/>
</dbReference>
<dbReference type="SUPFAM" id="SSF50685">
    <property type="entry name" value="Barwin-like endoglucanases"/>
    <property type="match status" value="1"/>
</dbReference>
<feature type="region of interest" description="Disordered" evidence="6">
    <location>
        <begin position="78"/>
        <end position="106"/>
    </location>
</feature>
<dbReference type="Pfam" id="PF03562">
    <property type="entry name" value="MltA"/>
    <property type="match status" value="1"/>
</dbReference>
<dbReference type="Gene3D" id="2.40.240.50">
    <property type="entry name" value="Barwin-like endoglucanases"/>
    <property type="match status" value="1"/>
</dbReference>
<evidence type="ECO:0000259" key="7">
    <source>
        <dbReference type="SMART" id="SM00925"/>
    </source>
</evidence>
<dbReference type="GO" id="GO:0004553">
    <property type="term" value="F:hydrolase activity, hydrolyzing O-glycosyl compounds"/>
    <property type="evidence" value="ECO:0007669"/>
    <property type="project" value="InterPro"/>
</dbReference>
<keyword evidence="4" id="KW-0961">Cell wall biogenesis/degradation</keyword>
<dbReference type="PANTHER" id="PTHR30124">
    <property type="entry name" value="MEMBRANE-BOUND LYTIC MUREIN TRANSGLYCOSYLASE A"/>
    <property type="match status" value="1"/>
</dbReference>
<evidence type="ECO:0000313" key="8">
    <source>
        <dbReference type="EMBL" id="AAG42410.1"/>
    </source>
</evidence>
<name>Q9EZ95_ZYMMB</name>
<feature type="compositionally biased region" description="Low complexity" evidence="6">
    <location>
        <begin position="89"/>
        <end position="105"/>
    </location>
</feature>
<evidence type="ECO:0000256" key="4">
    <source>
        <dbReference type="ARBA" id="ARBA00023316"/>
    </source>
</evidence>
<accession>Q9EZ95</accession>
<organism evidence="8">
    <name type="scientific">Zymomonas mobilis</name>
    <dbReference type="NCBI Taxonomy" id="542"/>
    <lineage>
        <taxon>Bacteria</taxon>
        <taxon>Pseudomonadati</taxon>
        <taxon>Pseudomonadota</taxon>
        <taxon>Alphaproteobacteria</taxon>
        <taxon>Sphingomonadales</taxon>
        <taxon>Zymomonadaceae</taxon>
        <taxon>Zymomonas</taxon>
    </lineage>
</organism>
<feature type="domain" description="Lytic transglycosylase MltA" evidence="7">
    <location>
        <begin position="199"/>
        <end position="355"/>
    </location>
</feature>
<keyword evidence="3" id="KW-0456">Lyase</keyword>
<sequence>MKCSITKIKHCVQIISGIVTPILPNIFWLKNIKNSQIKILCLLILAKNSTAYMRRSQIVAFLGFAILTLSACQTSRPTASHSLPEKAKAPSAPQKQASPSKKASALDIRPQSIPVSRLGLTEENAKKALEAFRSSCPFLTSHPDKSGLTAANDWLPACQAAKNLNSTSSTSATAFFDRYFEPVSVGGGEAFVTGYYEPEIAASSQAKDGTLPFTRCLPTLVETNLEDFFPEMKGKHFKGRVKKGHLVPYYTRAEINKGVLDNRHLEIAWAIDPVALFFLQIQGSGRLNLEDGRVIRIGYANQNGREYTAIGRLLVDKGVIEKGHATMAGIVEWLHNHPDQAPSIMESNKSYVFFRELKETGPLGALSVPVTSQISLAVDPSYTPLGAPVFLMLDSKHGGNAAFANGLWIAQDKGGAIKGANRFDSYWGYGDKAEHIAGGLASHGSAWLLLPKGVAAGLGSGKNGKAQRETKISAGSGEGNKSA</sequence>
<comment type="catalytic activity">
    <reaction evidence="1">
        <text>Exolytic cleavage of the (1-&gt;4)-beta-glycosidic linkage between N-acetylmuramic acid (MurNAc) and N-acetylglucosamine (GlcNAc) residues in peptidoglycan, from either the reducing or the non-reducing ends of the peptidoglycan chains, with concomitant formation of a 1,6-anhydrobond in the MurNAc residue.</text>
        <dbReference type="EC" id="4.2.2.n1"/>
    </reaction>
</comment>
<dbReference type="InterPro" id="IPR005300">
    <property type="entry name" value="MltA_B"/>
</dbReference>
<dbReference type="GO" id="GO:0009254">
    <property type="term" value="P:peptidoglycan turnover"/>
    <property type="evidence" value="ECO:0007669"/>
    <property type="project" value="InterPro"/>
</dbReference>
<feature type="region of interest" description="Disordered" evidence="6">
    <location>
        <begin position="459"/>
        <end position="483"/>
    </location>
</feature>
<protein>
    <recommendedName>
        <fullName evidence="2">peptidoglycan lytic exotransglycosylase</fullName>
        <ecNumber evidence="2">4.2.2.n1</ecNumber>
    </recommendedName>
    <alternativeName>
        <fullName evidence="5">Murein hydrolase A</fullName>
    </alternativeName>
</protein>
<dbReference type="AlphaFoldDB" id="Q9EZ95"/>
<evidence type="ECO:0000256" key="2">
    <source>
        <dbReference type="ARBA" id="ARBA00012587"/>
    </source>
</evidence>
<dbReference type="EMBL" id="AF300471">
    <property type="protein sequence ID" value="AAG42410.1"/>
    <property type="molecule type" value="Genomic_DNA"/>
</dbReference>
<dbReference type="CDD" id="cd14668">
    <property type="entry name" value="mlta_B"/>
    <property type="match status" value="1"/>
</dbReference>
<dbReference type="EC" id="4.2.2.n1" evidence="2"/>
<keyword evidence="8" id="KW-0449">Lipoprotein</keyword>
<dbReference type="GO" id="GO:0009253">
    <property type="term" value="P:peptidoglycan catabolic process"/>
    <property type="evidence" value="ECO:0007669"/>
    <property type="project" value="TreeGrafter"/>
</dbReference>
<evidence type="ECO:0000256" key="6">
    <source>
        <dbReference type="SAM" id="MobiDB-lite"/>
    </source>
</evidence>
<dbReference type="CDD" id="cd14485">
    <property type="entry name" value="mltA_like_LT_A"/>
    <property type="match status" value="1"/>
</dbReference>